<dbReference type="STRING" id="418985.A0A1V9XKQ5"/>
<gene>
    <name evidence="12" type="ORF">BIW11_09337</name>
</gene>
<evidence type="ECO:0000256" key="9">
    <source>
        <dbReference type="ARBA" id="ARBA00064615"/>
    </source>
</evidence>
<evidence type="ECO:0000256" key="2">
    <source>
        <dbReference type="ARBA" id="ARBA00004604"/>
    </source>
</evidence>
<evidence type="ECO:0000256" key="10">
    <source>
        <dbReference type="ARBA" id="ARBA00068472"/>
    </source>
</evidence>
<dbReference type="GO" id="GO:0004526">
    <property type="term" value="F:ribonuclease P activity"/>
    <property type="evidence" value="ECO:0007669"/>
    <property type="project" value="UniProtKB-UniRule"/>
</dbReference>
<dbReference type="GO" id="GO:0005655">
    <property type="term" value="C:nucleolar ribonuclease P complex"/>
    <property type="evidence" value="ECO:0007669"/>
    <property type="project" value="InterPro"/>
</dbReference>
<comment type="function">
    <text evidence="8 11">Component of ribonuclease P, a ribonucleoprotein complex that generates mature tRNA molecules by cleaving their 5'-ends. Also a component of the MRP ribonuclease complex, which cleaves pre-rRNA sequences.</text>
</comment>
<dbReference type="PIRSF" id="PIRSF036572">
    <property type="entry name" value="RPP20"/>
    <property type="match status" value="1"/>
</dbReference>
<name>A0A1V9XKQ5_9ACAR</name>
<dbReference type="PANTHER" id="PTHR15314">
    <property type="entry name" value="RIBONUCLEASE P PROTEIN SUBUNIT P20"/>
    <property type="match status" value="1"/>
</dbReference>
<dbReference type="InterPro" id="IPR036882">
    <property type="entry name" value="Alba-like_dom_sf"/>
</dbReference>
<dbReference type="FunFam" id="3.30.110.20:FF:000002">
    <property type="entry name" value="Ribonuclease P protein subunit p20"/>
    <property type="match status" value="1"/>
</dbReference>
<accession>A0A1V9XKQ5</accession>
<comment type="subcellular location">
    <subcellularLocation>
        <location evidence="1">Cytoplasmic granule</location>
    </subcellularLocation>
    <subcellularLocation>
        <location evidence="2 11">Nucleus</location>
        <location evidence="2 11">Nucleolus</location>
    </subcellularLocation>
</comment>
<dbReference type="GO" id="GO:0006364">
    <property type="term" value="P:rRNA processing"/>
    <property type="evidence" value="ECO:0007669"/>
    <property type="project" value="UniProtKB-KW"/>
</dbReference>
<dbReference type="GO" id="GO:0001682">
    <property type="term" value="P:tRNA 5'-leader removal"/>
    <property type="evidence" value="ECO:0007669"/>
    <property type="project" value="InterPro"/>
</dbReference>
<dbReference type="FunCoup" id="A0A1V9XKQ5">
    <property type="interactions" value="728"/>
</dbReference>
<dbReference type="Proteomes" id="UP000192247">
    <property type="component" value="Unassembled WGS sequence"/>
</dbReference>
<comment type="similarity">
    <text evidence="3 11">Belongs to the histone-like Alba family.</text>
</comment>
<proteinExistence type="inferred from homology"/>
<evidence type="ECO:0000256" key="6">
    <source>
        <dbReference type="ARBA" id="ARBA00022694"/>
    </source>
</evidence>
<evidence type="ECO:0000313" key="12">
    <source>
        <dbReference type="EMBL" id="OQR74059.1"/>
    </source>
</evidence>
<evidence type="ECO:0000256" key="4">
    <source>
        <dbReference type="ARBA" id="ARBA00022490"/>
    </source>
</evidence>
<keyword evidence="13" id="KW-1185">Reference proteome</keyword>
<evidence type="ECO:0000256" key="7">
    <source>
        <dbReference type="ARBA" id="ARBA00023242"/>
    </source>
</evidence>
<evidence type="ECO:0000256" key="5">
    <source>
        <dbReference type="ARBA" id="ARBA00022552"/>
    </source>
</evidence>
<reference evidence="12 13" key="1">
    <citation type="journal article" date="2017" name="Gigascience">
        <title>Draft genome of the honey bee ectoparasitic mite, Tropilaelaps mercedesae, is shaped by the parasitic life history.</title>
        <authorList>
            <person name="Dong X."/>
            <person name="Armstrong S.D."/>
            <person name="Xia D."/>
            <person name="Makepeace B.L."/>
            <person name="Darby A.C."/>
            <person name="Kadowaki T."/>
        </authorList>
    </citation>
    <scope>NUCLEOTIDE SEQUENCE [LARGE SCALE GENOMIC DNA]</scope>
    <source>
        <strain evidence="12">Wuxi-XJTLU</strain>
    </source>
</reference>
<evidence type="ECO:0000256" key="3">
    <source>
        <dbReference type="ARBA" id="ARBA00008018"/>
    </source>
</evidence>
<keyword evidence="5 11" id="KW-0698">rRNA processing</keyword>
<keyword evidence="4" id="KW-0963">Cytoplasm</keyword>
<dbReference type="Gene3D" id="3.30.110.20">
    <property type="entry name" value="Alba-like domain"/>
    <property type="match status" value="1"/>
</dbReference>
<comment type="subunit">
    <text evidence="9">Component of nuclear RNase P and RNase MRP complexes. RNase P consists of a catalytic RNA moiety and 10 different protein chains; POP1, POP4, POP5, POP7, RPP14, RPP21, RPP25, RPP30, RPP38 and RPP40. Within the RNase P complex, POP1, POP7 and RPP25 form the 'finger' subcomplex, POP5, RPP14, RPP40 and homodimeric RPP30 form the 'palm' subcomplex, and RPP21, POP4 and RPP38 form the 'wrist' subcomplex. All subunits of the RNase P complex interact with the catalytic RNA. Several subunits of RNase P are also part of the RNase MRP complex. RNase MRP consists of a catalytic RNA moiety and about 8 protein subunits; POP1, POP7, RPP25, RPP30, RPP38, RPP40 and possibly also POP4 and POP5. Interacts with SMN1. POP7 forms a heterodimer with RPP25 that binds to the P3 stem loop of the catalytic RNA.</text>
</comment>
<organism evidence="12 13">
    <name type="scientific">Tropilaelaps mercedesae</name>
    <dbReference type="NCBI Taxonomy" id="418985"/>
    <lineage>
        <taxon>Eukaryota</taxon>
        <taxon>Metazoa</taxon>
        <taxon>Ecdysozoa</taxon>
        <taxon>Arthropoda</taxon>
        <taxon>Chelicerata</taxon>
        <taxon>Arachnida</taxon>
        <taxon>Acari</taxon>
        <taxon>Parasitiformes</taxon>
        <taxon>Mesostigmata</taxon>
        <taxon>Gamasina</taxon>
        <taxon>Dermanyssoidea</taxon>
        <taxon>Laelapidae</taxon>
        <taxon>Tropilaelaps</taxon>
    </lineage>
</organism>
<dbReference type="SUPFAM" id="SSF82704">
    <property type="entry name" value="AlbA-like"/>
    <property type="match status" value="1"/>
</dbReference>
<dbReference type="InterPro" id="IPR014612">
    <property type="entry name" value="Pop7/Rpp20"/>
</dbReference>
<dbReference type="OrthoDB" id="416729at2759"/>
<evidence type="ECO:0000256" key="11">
    <source>
        <dbReference type="PIRNR" id="PIRNR036572"/>
    </source>
</evidence>
<dbReference type="AlphaFoldDB" id="A0A1V9XKQ5"/>
<dbReference type="EMBL" id="MNPL01008780">
    <property type="protein sequence ID" value="OQR74059.1"/>
    <property type="molecule type" value="Genomic_DNA"/>
</dbReference>
<sequence length="135" mass="15409">MSTDSAEERVRFDPSEYELRKRLPPQMPRSPDHVYVNTRTEFKHQFERVKSVLLNGGKEVHIHGIGAAVNRAINIALQVQSHFGDAMETDVRTSTVEVTDDWEPLADDLEPQSQKRNVSAIHIRVFRKSDNATTL</sequence>
<evidence type="ECO:0000256" key="8">
    <source>
        <dbReference type="ARBA" id="ARBA00053284"/>
    </source>
</evidence>
<keyword evidence="6 11" id="KW-0819">tRNA processing</keyword>
<dbReference type="GO" id="GO:0000172">
    <property type="term" value="C:ribonuclease MRP complex"/>
    <property type="evidence" value="ECO:0007669"/>
    <property type="project" value="InterPro"/>
</dbReference>
<evidence type="ECO:0000313" key="13">
    <source>
        <dbReference type="Proteomes" id="UP000192247"/>
    </source>
</evidence>
<protein>
    <recommendedName>
        <fullName evidence="10 11">Ribonuclease P protein subunit p20</fullName>
        <shortName evidence="11">RNaseP protein p20</shortName>
    </recommendedName>
</protein>
<comment type="caution">
    <text evidence="12">The sequence shown here is derived from an EMBL/GenBank/DDBJ whole genome shotgun (WGS) entry which is preliminary data.</text>
</comment>
<dbReference type="InParanoid" id="A0A1V9XKQ5"/>
<dbReference type="Pfam" id="PF12328">
    <property type="entry name" value="Rpp20"/>
    <property type="match status" value="1"/>
</dbReference>
<keyword evidence="7 11" id="KW-0539">Nucleus</keyword>
<dbReference type="PANTHER" id="PTHR15314:SF1">
    <property type="entry name" value="RIBONUCLEASE P PROTEIN SUBUNIT P20"/>
    <property type="match status" value="1"/>
</dbReference>
<evidence type="ECO:0000256" key="1">
    <source>
        <dbReference type="ARBA" id="ARBA00004463"/>
    </source>
</evidence>
<dbReference type="GO" id="GO:0003676">
    <property type="term" value="F:nucleic acid binding"/>
    <property type="evidence" value="ECO:0007669"/>
    <property type="project" value="InterPro"/>
</dbReference>